<protein>
    <submittedName>
        <fullName evidence="1">Coenzyme F390 synthetase</fullName>
    </submittedName>
</protein>
<reference evidence="1 2" key="1">
    <citation type="submission" date="2019-08" db="EMBL/GenBank/DDBJ databases">
        <title>Hyperibacter terrae gen. nov., sp. nov. and Hyperibacter viscosus sp. nov., two new members in the family Rhodospirillaceae isolated from the rhizosphere of Hypericum perforatum.</title>
        <authorList>
            <person name="Noviana Z."/>
        </authorList>
    </citation>
    <scope>NUCLEOTIDE SEQUENCE [LARGE SCALE GENOMIC DNA]</scope>
    <source>
        <strain evidence="1 2">R5959</strain>
    </source>
</reference>
<evidence type="ECO:0000313" key="2">
    <source>
        <dbReference type="Proteomes" id="UP000325797"/>
    </source>
</evidence>
<dbReference type="KEGG" id="hadh:FRZ61_16230"/>
<dbReference type="SUPFAM" id="SSF56801">
    <property type="entry name" value="Acetyl-CoA synthetase-like"/>
    <property type="match status" value="1"/>
</dbReference>
<sequence length="441" mass="49117">MLFVAELAQQETWPRQQLLDLQRRRLKAFVEKAVKESPYYRDIAAKLGRRITRLQDFPVLTKSILVAEYDRLLTDPMLSRAVIEKHLSEQGSGRELLLKYHVVPSGGFSGLRAMMVYDRTTRMIGVANMLRWLQRMGVSETTRVVGIGAATMIHVSNQVFLELRKTRPDAPALDVTMPIPELVAALNRYQPEVLITYPSILRELALEQLAGRLAIAPRCCSSLSEMLAPEVRRLAFEAWKAPIIDTYATTETGMIGTDCPEAAGIHLLEQLMIVEIVDENYRPVPNGTVGERMLVTPLFNPVLPLIRYEITDRVALATEPCRCGRPQWRLASIQGRREEMLDLPAKDGGILRIPPVHFRDPLLLNPGLRQYQIEARPDGLHIRVVLGADAGEPATALASLRGALLQALDQAGAKPAVTIEAVDKIERIGSSGKARLVARSH</sequence>
<gene>
    <name evidence="1" type="ORF">FRZ61_16230</name>
</gene>
<organism evidence="1 2">
    <name type="scientific">Hypericibacter adhaerens</name>
    <dbReference type="NCBI Taxonomy" id="2602016"/>
    <lineage>
        <taxon>Bacteria</taxon>
        <taxon>Pseudomonadati</taxon>
        <taxon>Pseudomonadota</taxon>
        <taxon>Alphaproteobacteria</taxon>
        <taxon>Rhodospirillales</taxon>
        <taxon>Dongiaceae</taxon>
        <taxon>Hypericibacter</taxon>
    </lineage>
</organism>
<accession>A0A5J6MWZ9</accession>
<evidence type="ECO:0000313" key="1">
    <source>
        <dbReference type="EMBL" id="QEX21694.1"/>
    </source>
</evidence>
<dbReference type="Gene3D" id="3.40.50.12780">
    <property type="entry name" value="N-terminal domain of ligase-like"/>
    <property type="match status" value="1"/>
</dbReference>
<dbReference type="PANTHER" id="PTHR36932:SF1">
    <property type="entry name" value="CAPSULAR POLYSACCHARIDE BIOSYNTHESIS PROTEIN"/>
    <property type="match status" value="1"/>
</dbReference>
<dbReference type="EMBL" id="CP042582">
    <property type="protein sequence ID" value="QEX21694.1"/>
    <property type="molecule type" value="Genomic_DNA"/>
</dbReference>
<dbReference type="InterPro" id="IPR053158">
    <property type="entry name" value="CapK_Type1_Caps_Biosynth"/>
</dbReference>
<proteinExistence type="predicted"/>
<dbReference type="PANTHER" id="PTHR36932">
    <property type="entry name" value="CAPSULAR POLYSACCHARIDE BIOSYNTHESIS PROTEIN"/>
    <property type="match status" value="1"/>
</dbReference>
<dbReference type="Proteomes" id="UP000325797">
    <property type="component" value="Chromosome"/>
</dbReference>
<keyword evidence="2" id="KW-1185">Reference proteome</keyword>
<dbReference type="AlphaFoldDB" id="A0A5J6MWZ9"/>
<dbReference type="InterPro" id="IPR042099">
    <property type="entry name" value="ANL_N_sf"/>
</dbReference>
<name>A0A5J6MWZ9_9PROT</name>